<sequence length="128" mass="14365">MSVKLCRKLSYVCEVHSILKQTKLVVVCQNCSSIQVPGPRFPTSSTWIHQLALDYLTPKIRKAMSLEIGKLLLICILFFSRLFLNEISEYFKQRLRKDGDVVDINFNSVPGISLTAANSSEQRSSGVG</sequence>
<keyword evidence="2" id="KW-1185">Reference proteome</keyword>
<organism evidence="1 2">
    <name type="scientific">Stephania yunnanensis</name>
    <dbReference type="NCBI Taxonomy" id="152371"/>
    <lineage>
        <taxon>Eukaryota</taxon>
        <taxon>Viridiplantae</taxon>
        <taxon>Streptophyta</taxon>
        <taxon>Embryophyta</taxon>
        <taxon>Tracheophyta</taxon>
        <taxon>Spermatophyta</taxon>
        <taxon>Magnoliopsida</taxon>
        <taxon>Ranunculales</taxon>
        <taxon>Menispermaceae</taxon>
        <taxon>Menispermoideae</taxon>
        <taxon>Cissampelideae</taxon>
        <taxon>Stephania</taxon>
    </lineage>
</organism>
<dbReference type="AlphaFoldDB" id="A0AAP0ITU6"/>
<dbReference type="EMBL" id="JBBNAF010000008">
    <property type="protein sequence ID" value="KAK9121678.1"/>
    <property type="molecule type" value="Genomic_DNA"/>
</dbReference>
<protein>
    <submittedName>
        <fullName evidence="1">Uncharacterized protein</fullName>
    </submittedName>
</protein>
<comment type="caution">
    <text evidence="1">The sequence shown here is derived from an EMBL/GenBank/DDBJ whole genome shotgun (WGS) entry which is preliminary data.</text>
</comment>
<accession>A0AAP0ITU6</accession>
<reference evidence="1 2" key="1">
    <citation type="submission" date="2024-01" db="EMBL/GenBank/DDBJ databases">
        <title>Genome assemblies of Stephania.</title>
        <authorList>
            <person name="Yang L."/>
        </authorList>
    </citation>
    <scope>NUCLEOTIDE SEQUENCE [LARGE SCALE GENOMIC DNA]</scope>
    <source>
        <strain evidence="1">YNDBR</strain>
        <tissue evidence="1">Leaf</tissue>
    </source>
</reference>
<name>A0AAP0ITU6_9MAGN</name>
<proteinExistence type="predicted"/>
<dbReference type="Proteomes" id="UP001420932">
    <property type="component" value="Unassembled WGS sequence"/>
</dbReference>
<evidence type="ECO:0000313" key="2">
    <source>
        <dbReference type="Proteomes" id="UP001420932"/>
    </source>
</evidence>
<evidence type="ECO:0000313" key="1">
    <source>
        <dbReference type="EMBL" id="KAK9121678.1"/>
    </source>
</evidence>
<gene>
    <name evidence="1" type="ORF">Syun_019295</name>
</gene>